<dbReference type="Proteomes" id="UP001223978">
    <property type="component" value="Unassembled WGS sequence"/>
</dbReference>
<reference evidence="2 3" key="1">
    <citation type="submission" date="2023-05" db="EMBL/GenBank/DDBJ databases">
        <title>Draft genome sequence of Streptomyces sp. B-S-A6 isolated from a cave soil in Thailand.</title>
        <authorList>
            <person name="Chamroensaksri N."/>
            <person name="Muangham S."/>
        </authorList>
    </citation>
    <scope>NUCLEOTIDE SEQUENCE [LARGE SCALE GENOMIC DNA]</scope>
    <source>
        <strain evidence="2 3">B-S-A6</strain>
    </source>
</reference>
<comment type="caution">
    <text evidence="2">The sequence shown here is derived from an EMBL/GenBank/DDBJ whole genome shotgun (WGS) entry which is preliminary data.</text>
</comment>
<feature type="region of interest" description="Disordered" evidence="1">
    <location>
        <begin position="1"/>
        <end position="20"/>
    </location>
</feature>
<gene>
    <name evidence="2" type="ORF">QIS96_06715</name>
</gene>
<dbReference type="EMBL" id="JASCIQ010000005">
    <property type="protein sequence ID" value="MDI3403516.1"/>
    <property type="molecule type" value="Genomic_DNA"/>
</dbReference>
<evidence type="ECO:0000313" key="2">
    <source>
        <dbReference type="EMBL" id="MDI3403516.1"/>
    </source>
</evidence>
<accession>A0ABT6S5Z4</accession>
<evidence type="ECO:0000256" key="1">
    <source>
        <dbReference type="SAM" id="MobiDB-lite"/>
    </source>
</evidence>
<evidence type="ECO:0008006" key="4">
    <source>
        <dbReference type="Google" id="ProtNLM"/>
    </source>
</evidence>
<keyword evidence="3" id="KW-1185">Reference proteome</keyword>
<dbReference type="RefSeq" id="WP_282541463.1">
    <property type="nucleotide sequence ID" value="NZ_JASCIQ010000005.1"/>
</dbReference>
<feature type="compositionally biased region" description="Low complexity" evidence="1">
    <location>
        <begin position="51"/>
        <end position="62"/>
    </location>
</feature>
<protein>
    <recommendedName>
        <fullName evidence="4">Secreted protein</fullName>
    </recommendedName>
</protein>
<name>A0ABT6S5Z4_9ACTN</name>
<proteinExistence type="predicted"/>
<organism evidence="2 3">
    <name type="scientific">Streptomyces cavernicola</name>
    <dbReference type="NCBI Taxonomy" id="3043613"/>
    <lineage>
        <taxon>Bacteria</taxon>
        <taxon>Bacillati</taxon>
        <taxon>Actinomycetota</taxon>
        <taxon>Actinomycetes</taxon>
        <taxon>Kitasatosporales</taxon>
        <taxon>Streptomycetaceae</taxon>
        <taxon>Streptomyces</taxon>
    </lineage>
</organism>
<sequence>MRSTRSGLAAAAGDSAAAYSSSYRLITSPTGRPGQSVASPLSRAITRRCLPPSERGPSSRSSAHTTKPRSNSRTRTSRC</sequence>
<feature type="compositionally biased region" description="Basic residues" evidence="1">
    <location>
        <begin position="66"/>
        <end position="79"/>
    </location>
</feature>
<evidence type="ECO:0000313" key="3">
    <source>
        <dbReference type="Proteomes" id="UP001223978"/>
    </source>
</evidence>
<feature type="region of interest" description="Disordered" evidence="1">
    <location>
        <begin position="25"/>
        <end position="79"/>
    </location>
</feature>